<dbReference type="AlphaFoldDB" id="A0A9J7BYM7"/>
<reference evidence="3" key="1">
    <citation type="submission" date="2021-04" db="EMBL/GenBank/DDBJ databases">
        <title>Phylogenetic analysis of Acidobacteriaceae.</title>
        <authorList>
            <person name="Qiu L."/>
            <person name="Zhang Q."/>
        </authorList>
    </citation>
    <scope>NUCLEOTIDE SEQUENCE</scope>
    <source>
        <strain evidence="3">DSM 25168</strain>
    </source>
</reference>
<evidence type="ECO:0000256" key="1">
    <source>
        <dbReference type="SAM" id="SignalP"/>
    </source>
</evidence>
<keyword evidence="4" id="KW-1185">Reference proteome</keyword>
<feature type="domain" description="Thiol:disulfide interchange protein DsbD N-terminal" evidence="2">
    <location>
        <begin position="44"/>
        <end position="160"/>
    </location>
</feature>
<gene>
    <name evidence="3" type="ORF">MOP44_11865</name>
</gene>
<dbReference type="InterPro" id="IPR036929">
    <property type="entry name" value="DsbDN_sf"/>
</dbReference>
<evidence type="ECO:0000313" key="4">
    <source>
        <dbReference type="Proteomes" id="UP001059380"/>
    </source>
</evidence>
<dbReference type="Proteomes" id="UP001059380">
    <property type="component" value="Chromosome"/>
</dbReference>
<proteinExistence type="predicted"/>
<organism evidence="3 4">
    <name type="scientific">Occallatibacter riparius</name>
    <dbReference type="NCBI Taxonomy" id="1002689"/>
    <lineage>
        <taxon>Bacteria</taxon>
        <taxon>Pseudomonadati</taxon>
        <taxon>Acidobacteriota</taxon>
        <taxon>Terriglobia</taxon>
        <taxon>Terriglobales</taxon>
        <taxon>Acidobacteriaceae</taxon>
        <taxon>Occallatibacter</taxon>
    </lineage>
</organism>
<feature type="signal peptide" evidence="1">
    <location>
        <begin position="1"/>
        <end position="21"/>
    </location>
</feature>
<dbReference type="InterPro" id="IPR028250">
    <property type="entry name" value="DsbDN"/>
</dbReference>
<dbReference type="EMBL" id="CP093313">
    <property type="protein sequence ID" value="UWZ86613.1"/>
    <property type="molecule type" value="Genomic_DNA"/>
</dbReference>
<accession>A0A9J7BYM7</accession>
<protein>
    <submittedName>
        <fullName evidence="3">Protein-disulfide reductase DsbD N-terminal domain-containing protein</fullName>
    </submittedName>
</protein>
<name>A0A9J7BYM7_9BACT</name>
<feature type="chain" id="PRO_5039940022" evidence="1">
    <location>
        <begin position="22"/>
        <end position="166"/>
    </location>
</feature>
<dbReference type="RefSeq" id="WP_260796251.1">
    <property type="nucleotide sequence ID" value="NZ_CP093313.1"/>
</dbReference>
<sequence>MGLTRKATISIILGLSVLAPAQEPLWRDTKPAGAKLNAVKYLYPEQVTLPAGKPTAVELHFRIAQGLHINSHTPKEQFLIPTTFSLPDGAGVKLESAAYPEGHDYTLPADPATRLNVFSGEFAIQAKLTATRGDHLVEAKLRYQACDETQCMPPKTITVPIDIVAK</sequence>
<dbReference type="KEGG" id="orp:MOP44_11865"/>
<dbReference type="Pfam" id="PF11412">
    <property type="entry name" value="DsbD_N"/>
    <property type="match status" value="1"/>
</dbReference>
<evidence type="ECO:0000259" key="2">
    <source>
        <dbReference type="Pfam" id="PF11412"/>
    </source>
</evidence>
<keyword evidence="1" id="KW-0732">Signal</keyword>
<dbReference type="Gene3D" id="2.60.40.1250">
    <property type="entry name" value="Thiol:disulfide interchange protein DsbD, N-terminal domain"/>
    <property type="match status" value="1"/>
</dbReference>
<evidence type="ECO:0000313" key="3">
    <source>
        <dbReference type="EMBL" id="UWZ86613.1"/>
    </source>
</evidence>